<dbReference type="AlphaFoldDB" id="A0A8J2KB66"/>
<sequence>MQQAGNKYEEEITNARLILLPHPTESTLDPTPLTRQTITRATRVASIVYPRSNIYYEVKSKTRPLVFASLCFGGCGRRRRSQESSSLKISNTLPSRQSTPSSSTVNYVENHWKPRLTQHTTRTAPLYNTHTHAVLIQISFLTNSQLTAASPVRERCETFFNSHNQTYALRNQVFHGKEDSKYKRVRVEDIRSINVSSSRGEGEVDGVRKDISHIILLSASVLHGCLI</sequence>
<evidence type="ECO:0000256" key="1">
    <source>
        <dbReference type="SAM" id="MobiDB-lite"/>
    </source>
</evidence>
<keyword evidence="3" id="KW-1185">Reference proteome</keyword>
<evidence type="ECO:0000313" key="3">
    <source>
        <dbReference type="Proteomes" id="UP000708208"/>
    </source>
</evidence>
<reference evidence="2" key="1">
    <citation type="submission" date="2021-06" db="EMBL/GenBank/DDBJ databases">
        <authorList>
            <person name="Hodson N. C."/>
            <person name="Mongue J. A."/>
            <person name="Jaron S. K."/>
        </authorList>
    </citation>
    <scope>NUCLEOTIDE SEQUENCE</scope>
</reference>
<name>A0A8J2KB66_9HEXA</name>
<comment type="caution">
    <text evidence="2">The sequence shown here is derived from an EMBL/GenBank/DDBJ whole genome shotgun (WGS) entry which is preliminary data.</text>
</comment>
<dbReference type="EMBL" id="CAJVCH010231239">
    <property type="protein sequence ID" value="CAG7732429.1"/>
    <property type="molecule type" value="Genomic_DNA"/>
</dbReference>
<gene>
    <name evidence="2" type="ORF">AFUS01_LOCUS20948</name>
</gene>
<proteinExistence type="predicted"/>
<accession>A0A8J2KB66</accession>
<evidence type="ECO:0000313" key="2">
    <source>
        <dbReference type="EMBL" id="CAG7732429.1"/>
    </source>
</evidence>
<organism evidence="2 3">
    <name type="scientific">Allacma fusca</name>
    <dbReference type="NCBI Taxonomy" id="39272"/>
    <lineage>
        <taxon>Eukaryota</taxon>
        <taxon>Metazoa</taxon>
        <taxon>Ecdysozoa</taxon>
        <taxon>Arthropoda</taxon>
        <taxon>Hexapoda</taxon>
        <taxon>Collembola</taxon>
        <taxon>Symphypleona</taxon>
        <taxon>Sminthuridae</taxon>
        <taxon>Allacma</taxon>
    </lineage>
</organism>
<feature type="region of interest" description="Disordered" evidence="1">
    <location>
        <begin position="83"/>
        <end position="105"/>
    </location>
</feature>
<protein>
    <submittedName>
        <fullName evidence="2">Uncharacterized protein</fullName>
    </submittedName>
</protein>
<dbReference type="Proteomes" id="UP000708208">
    <property type="component" value="Unassembled WGS sequence"/>
</dbReference>